<gene>
    <name evidence="2" type="ORF">UPYG_G00254420</name>
</gene>
<feature type="compositionally biased region" description="Basic and acidic residues" evidence="1">
    <location>
        <begin position="8"/>
        <end position="18"/>
    </location>
</feature>
<dbReference type="Proteomes" id="UP001557470">
    <property type="component" value="Unassembled WGS sequence"/>
</dbReference>
<name>A0ABD0WCP6_UMBPY</name>
<accession>A0ABD0WCP6</accession>
<proteinExistence type="predicted"/>
<comment type="caution">
    <text evidence="2">The sequence shown here is derived from an EMBL/GenBank/DDBJ whole genome shotgun (WGS) entry which is preliminary data.</text>
</comment>
<protein>
    <submittedName>
        <fullName evidence="2">Uncharacterized protein</fullName>
    </submittedName>
</protein>
<feature type="region of interest" description="Disordered" evidence="1">
    <location>
        <begin position="1"/>
        <end position="32"/>
    </location>
</feature>
<dbReference type="EMBL" id="JAGEUA010000008">
    <property type="protein sequence ID" value="KAL0967608.1"/>
    <property type="molecule type" value="Genomic_DNA"/>
</dbReference>
<sequence>MVPGPLRVNERNTLDRSHTQPRPSSQPSLLGRVHPEKCCLGRLLIGRIPEPLCGFYSWEKTHQSPAQ</sequence>
<dbReference type="AlphaFoldDB" id="A0ABD0WCP6"/>
<organism evidence="2 3">
    <name type="scientific">Umbra pygmaea</name>
    <name type="common">Eastern mudminnow</name>
    <dbReference type="NCBI Taxonomy" id="75934"/>
    <lineage>
        <taxon>Eukaryota</taxon>
        <taxon>Metazoa</taxon>
        <taxon>Chordata</taxon>
        <taxon>Craniata</taxon>
        <taxon>Vertebrata</taxon>
        <taxon>Euteleostomi</taxon>
        <taxon>Actinopterygii</taxon>
        <taxon>Neopterygii</taxon>
        <taxon>Teleostei</taxon>
        <taxon>Protacanthopterygii</taxon>
        <taxon>Esociformes</taxon>
        <taxon>Umbridae</taxon>
        <taxon>Umbra</taxon>
    </lineage>
</organism>
<reference evidence="2 3" key="1">
    <citation type="submission" date="2024-06" db="EMBL/GenBank/DDBJ databases">
        <authorList>
            <person name="Pan Q."/>
            <person name="Wen M."/>
            <person name="Jouanno E."/>
            <person name="Zahm M."/>
            <person name="Klopp C."/>
            <person name="Cabau C."/>
            <person name="Louis A."/>
            <person name="Berthelot C."/>
            <person name="Parey E."/>
            <person name="Roest Crollius H."/>
            <person name="Montfort J."/>
            <person name="Robinson-Rechavi M."/>
            <person name="Bouchez O."/>
            <person name="Lampietro C."/>
            <person name="Lopez Roques C."/>
            <person name="Donnadieu C."/>
            <person name="Postlethwait J."/>
            <person name="Bobe J."/>
            <person name="Verreycken H."/>
            <person name="Guiguen Y."/>
        </authorList>
    </citation>
    <scope>NUCLEOTIDE SEQUENCE [LARGE SCALE GENOMIC DNA]</scope>
    <source>
        <strain evidence="2">Up_M1</strain>
        <tissue evidence="2">Testis</tissue>
    </source>
</reference>
<evidence type="ECO:0000313" key="2">
    <source>
        <dbReference type="EMBL" id="KAL0967608.1"/>
    </source>
</evidence>
<keyword evidence="3" id="KW-1185">Reference proteome</keyword>
<evidence type="ECO:0000256" key="1">
    <source>
        <dbReference type="SAM" id="MobiDB-lite"/>
    </source>
</evidence>
<evidence type="ECO:0000313" key="3">
    <source>
        <dbReference type="Proteomes" id="UP001557470"/>
    </source>
</evidence>